<dbReference type="OrthoDB" id="5290015at2759"/>
<sequence>MPNIAFTIGCRVPGDPTLYEYAANSAEFTYVASAASIARAMFAHPQVKQGLTQIAFQFDQRTLSSKWFQDNISLAHQWVDYFIRRFLQAEFPRIVVDFSITNADCLGYHPRLPWDGRLEDFPLNRQGVHLNGARIRDMTTAGSGNTPQANRRFRDFQFAFATTFLHEAGPHLLISWLGGGRPFTPRSMSAPGFGTGAMGESGRYFESIIFGGTTEFYRDKDQDNAQAGMPYQLRSDGWAWKIKREVIDKVCLYDFLFPFDVVPPPVDPHTMESMGRFSTDPPPTGSHDQVLMAEQAEVEPQLRYLASVTVREADLRVVPYNPSTRLVAVA</sequence>
<organism evidence="1 2">
    <name type="scientific">Blastomyces percursus</name>
    <dbReference type="NCBI Taxonomy" id="1658174"/>
    <lineage>
        <taxon>Eukaryota</taxon>
        <taxon>Fungi</taxon>
        <taxon>Dikarya</taxon>
        <taxon>Ascomycota</taxon>
        <taxon>Pezizomycotina</taxon>
        <taxon>Eurotiomycetes</taxon>
        <taxon>Eurotiomycetidae</taxon>
        <taxon>Onygenales</taxon>
        <taxon>Ajellomycetaceae</taxon>
        <taxon>Blastomyces</taxon>
    </lineage>
</organism>
<evidence type="ECO:0000313" key="1">
    <source>
        <dbReference type="EMBL" id="OJD24961.1"/>
    </source>
</evidence>
<gene>
    <name evidence="1" type="ORF">ACJ73_03673</name>
</gene>
<reference evidence="1 2" key="1">
    <citation type="submission" date="2015-08" db="EMBL/GenBank/DDBJ databases">
        <title>Emmonsia species relationships and genome sequence.</title>
        <authorList>
            <person name="Cuomo C.A."/>
            <person name="Schwartz I.S."/>
            <person name="Kenyon C."/>
            <person name="De Hoog G.S."/>
            <person name="Govender N.P."/>
            <person name="Botha A."/>
            <person name="Moreno L."/>
            <person name="De Vries M."/>
            <person name="Munoz J.F."/>
            <person name="Stielow J.B."/>
        </authorList>
    </citation>
    <scope>NUCLEOTIDE SEQUENCE [LARGE SCALE GENOMIC DNA]</scope>
    <source>
        <strain evidence="1 2">EI222</strain>
    </source>
</reference>
<protein>
    <submittedName>
        <fullName evidence="1">Uncharacterized protein</fullName>
    </submittedName>
</protein>
<comment type="caution">
    <text evidence="1">The sequence shown here is derived from an EMBL/GenBank/DDBJ whole genome shotgun (WGS) entry which is preliminary data.</text>
</comment>
<dbReference type="VEuPathDB" id="FungiDB:ACJ73_03673"/>
<proteinExistence type="predicted"/>
<accession>A0A1J9Q8U9</accession>
<keyword evidence="2" id="KW-1185">Reference proteome</keyword>
<name>A0A1J9Q8U9_9EURO</name>
<dbReference type="Proteomes" id="UP000242791">
    <property type="component" value="Unassembled WGS sequence"/>
</dbReference>
<dbReference type="EMBL" id="LGTZ01000456">
    <property type="protein sequence ID" value="OJD24961.1"/>
    <property type="molecule type" value="Genomic_DNA"/>
</dbReference>
<dbReference type="AlphaFoldDB" id="A0A1J9Q8U9"/>
<evidence type="ECO:0000313" key="2">
    <source>
        <dbReference type="Proteomes" id="UP000242791"/>
    </source>
</evidence>